<accession>A0A2N8NZP6</accession>
<reference evidence="3" key="1">
    <citation type="submission" date="2015-07" db="EMBL/GenBank/DDBJ databases">
        <authorList>
            <person name="Graham D.E."/>
            <person name="Giannone R.J."/>
            <person name="Gulvik C.A."/>
            <person name="Hettich R.L."/>
            <person name="Klingeman D.M."/>
            <person name="Mahan K.M."/>
            <person name="Parry R.J."/>
            <person name="Spain J.C."/>
        </authorList>
    </citation>
    <scope>NUCLEOTIDE SEQUENCE [LARGE SCALE GENOMIC DNA]</scope>
    <source>
        <strain evidence="3">ATCC 27428</strain>
    </source>
</reference>
<dbReference type="EMBL" id="LGUI01000002">
    <property type="protein sequence ID" value="PNE34233.1"/>
    <property type="molecule type" value="Genomic_DNA"/>
</dbReference>
<dbReference type="AlphaFoldDB" id="A0A2N8NZP6"/>
<dbReference type="Proteomes" id="UP000528608">
    <property type="component" value="Unassembled WGS sequence"/>
</dbReference>
<name>A0A2N8NZP6_STREU</name>
<dbReference type="EMBL" id="JACHJF010000005">
    <property type="protein sequence ID" value="MBB5118719.1"/>
    <property type="molecule type" value="Genomic_DNA"/>
</dbReference>
<protein>
    <submittedName>
        <fullName evidence="2">Uncharacterized protein</fullName>
    </submittedName>
</protein>
<dbReference type="OrthoDB" id="4198022at2"/>
<evidence type="ECO:0000313" key="3">
    <source>
        <dbReference type="Proteomes" id="UP000235945"/>
    </source>
</evidence>
<dbReference type="Proteomes" id="UP000235945">
    <property type="component" value="Unassembled WGS sequence"/>
</dbReference>
<reference evidence="1 4" key="3">
    <citation type="submission" date="2020-08" db="EMBL/GenBank/DDBJ databases">
        <title>Genomic Encyclopedia of Type Strains, Phase III (KMG-III): the genomes of soil and plant-associated and newly described type strains.</title>
        <authorList>
            <person name="Whitman W."/>
        </authorList>
    </citation>
    <scope>NUCLEOTIDE SEQUENCE [LARGE SCALE GENOMIC DNA]</scope>
    <source>
        <strain evidence="1 4">CECT 3259</strain>
    </source>
</reference>
<evidence type="ECO:0000313" key="4">
    <source>
        <dbReference type="Proteomes" id="UP000528608"/>
    </source>
</evidence>
<sequence>MHDENPIRTTFIFHPPLEDALAWNLNLDRLARSLEQSFPDASTKNEGDLGPRPAATLSFEIQIAEGVWLEGLATTPFEGMGSVMVTGASAAEAAVFAAWLRDCFAPSPELVEFSSELAMNSGDESVWHLPESGSLADVTGVLQHHLDVADQL</sequence>
<keyword evidence="3" id="KW-1185">Reference proteome</keyword>
<reference evidence="2" key="2">
    <citation type="submission" date="2015-07" db="EMBL/GenBank/DDBJ databases">
        <authorList>
            <person name="Noorani M."/>
        </authorList>
    </citation>
    <scope>NUCLEOTIDE SEQUENCE [LARGE SCALE GENOMIC DNA]</scope>
    <source>
        <strain evidence="2">ATCC 27428</strain>
    </source>
</reference>
<dbReference type="RefSeq" id="WP_102917282.1">
    <property type="nucleotide sequence ID" value="NZ_JACHJF010000005.1"/>
</dbReference>
<comment type="caution">
    <text evidence="2">The sequence shown here is derived from an EMBL/GenBank/DDBJ whole genome shotgun (WGS) entry which is preliminary data.</text>
</comment>
<proteinExistence type="predicted"/>
<gene>
    <name evidence="2" type="ORF">AF335_06200</name>
    <name evidence="1" type="ORF">FHS36_002152</name>
</gene>
<evidence type="ECO:0000313" key="2">
    <source>
        <dbReference type="EMBL" id="PNE34233.1"/>
    </source>
</evidence>
<organism evidence="2 3">
    <name type="scientific">Streptomyces eurocidicus</name>
    <name type="common">Streptoverticillium eurocidicus</name>
    <dbReference type="NCBI Taxonomy" id="66423"/>
    <lineage>
        <taxon>Bacteria</taxon>
        <taxon>Bacillati</taxon>
        <taxon>Actinomycetota</taxon>
        <taxon>Actinomycetes</taxon>
        <taxon>Kitasatosporales</taxon>
        <taxon>Streptomycetaceae</taxon>
        <taxon>Streptomyces</taxon>
    </lineage>
</organism>
<evidence type="ECO:0000313" key="1">
    <source>
        <dbReference type="EMBL" id="MBB5118719.1"/>
    </source>
</evidence>